<feature type="region of interest" description="Disordered" evidence="1">
    <location>
        <begin position="761"/>
        <end position="794"/>
    </location>
</feature>
<dbReference type="Proteomes" id="UP000051952">
    <property type="component" value="Unassembled WGS sequence"/>
</dbReference>
<dbReference type="AlphaFoldDB" id="A0A0S4JM30"/>
<organism evidence="2 3">
    <name type="scientific">Bodo saltans</name>
    <name type="common">Flagellated protozoan</name>
    <dbReference type="NCBI Taxonomy" id="75058"/>
    <lineage>
        <taxon>Eukaryota</taxon>
        <taxon>Discoba</taxon>
        <taxon>Euglenozoa</taxon>
        <taxon>Kinetoplastea</taxon>
        <taxon>Metakinetoplastina</taxon>
        <taxon>Eubodonida</taxon>
        <taxon>Bodonidae</taxon>
        <taxon>Bodo</taxon>
    </lineage>
</organism>
<evidence type="ECO:0000313" key="2">
    <source>
        <dbReference type="EMBL" id="CUG91189.1"/>
    </source>
</evidence>
<dbReference type="EMBL" id="CYKH01001898">
    <property type="protein sequence ID" value="CUG91189.1"/>
    <property type="molecule type" value="Genomic_DNA"/>
</dbReference>
<gene>
    <name evidence="2" type="ORF">BSAL_30645</name>
</gene>
<protein>
    <submittedName>
        <fullName evidence="2">Uncharacterized protein</fullName>
    </submittedName>
</protein>
<feature type="region of interest" description="Disordered" evidence="1">
    <location>
        <begin position="96"/>
        <end position="129"/>
    </location>
</feature>
<feature type="compositionally biased region" description="Polar residues" evidence="1">
    <location>
        <begin position="765"/>
        <end position="794"/>
    </location>
</feature>
<feature type="compositionally biased region" description="Polar residues" evidence="1">
    <location>
        <begin position="108"/>
        <end position="120"/>
    </location>
</feature>
<feature type="region of interest" description="Disordered" evidence="1">
    <location>
        <begin position="247"/>
        <end position="266"/>
    </location>
</feature>
<reference evidence="3" key="1">
    <citation type="submission" date="2015-09" db="EMBL/GenBank/DDBJ databases">
        <authorList>
            <consortium name="Pathogen Informatics"/>
        </authorList>
    </citation>
    <scope>NUCLEOTIDE SEQUENCE [LARGE SCALE GENOMIC DNA]</scope>
    <source>
        <strain evidence="3">Lake Konstanz</strain>
    </source>
</reference>
<keyword evidence="3" id="KW-1185">Reference proteome</keyword>
<proteinExistence type="predicted"/>
<dbReference type="VEuPathDB" id="TriTrypDB:BSAL_30645"/>
<evidence type="ECO:0000313" key="3">
    <source>
        <dbReference type="Proteomes" id="UP000051952"/>
    </source>
</evidence>
<accession>A0A0S4JM30</accession>
<name>A0A0S4JM30_BODSA</name>
<sequence>MSTPHDVRYRVIRLMKVHDRSKLPKVNAVLDSNVGKEEELIAKCVTKYGSEPPEEPLKERIERYFKACQPNRVGEAAQLAAKYAGRSQEAMSILVKKHGPEPDPPTPRSTSPQDSQQSAPHQAENSEDHRKRLSRYYQHYCPEKGEAEVNKAIEKYSLSGQFDKMWRTLESKYGPESAIPSESQDKKTNSEKIQGDFTDERRRLTRFYQHYCPEKGESEVSKAVEKYGAAGQFDKMWKSLESKYGPESAIPSAERGAASQPPLPETDNQRKRLVRYYQHYCPDKNEVDVDKAIEKYSATGNFQKMWQILEAKYGPESAVPSMSATGAVALPVVVTKPNAAVDAHKDRLRRFYSKYAPEKTDEDVAAAVERYSKSPGGFEQMWATLEQKYGPEEVLHSVDLVIKSEPKAMSEFDPAADKSWLTPVLQDHLRRLFAFYANYVPEKSAEDVTRTLHRFTKSIGGVSEMWVQLQSKYGPEPADPNAAPSIRDRLRKFFSHYAPERKDEADALIKKHGSTPQGFEEMWAALERRYGPEDFNDPNAKPRQFNIAKPRFTITPLLRPTATIDDDPQPLKVRKAADLARLGSSTKQLVPQQAVVGSGVVVLHVMVKLFGAEFLLYERAPPEKRSKFRDALESDVALNSNLQARCVRVVRLTAGSGLFCEVDIELPPNAEPEAVTGALLSRISTGSCTCAAIRDSYRKDLGGNPVQLFFEDLTVLAGLSRSHPLQALVTNGKPLFTVTEESTAKKPLLIAPDLMNELADRRSASRVTGQANQPTSTPTQTRLSDQWSPAPSRQQISSPFLQSLWESNNGATTITQAGRSPPAIAPYSQPQQILNPLASTDLSRQTVLQNQFSSSPAQVQRQPRTNFSDIVSALKF</sequence>
<evidence type="ECO:0000256" key="1">
    <source>
        <dbReference type="SAM" id="MobiDB-lite"/>
    </source>
</evidence>